<feature type="domain" description="wHTH-Hsp90 Na associated" evidence="2">
    <location>
        <begin position="1045"/>
        <end position="1097"/>
    </location>
</feature>
<keyword evidence="4" id="KW-1185">Reference proteome</keyword>
<dbReference type="InterPro" id="IPR036890">
    <property type="entry name" value="HATPase_C_sf"/>
</dbReference>
<accession>A0ABW6GUM2</accession>
<feature type="domain" description="iHD-CE" evidence="1">
    <location>
        <begin position="54"/>
        <end position="403"/>
    </location>
</feature>
<organism evidence="3 4">
    <name type="scientific">Kitasatospora phosalacinea</name>
    <dbReference type="NCBI Taxonomy" id="2065"/>
    <lineage>
        <taxon>Bacteria</taxon>
        <taxon>Bacillati</taxon>
        <taxon>Actinomycetota</taxon>
        <taxon>Actinomycetes</taxon>
        <taxon>Kitasatosporales</taxon>
        <taxon>Streptomycetaceae</taxon>
        <taxon>Kitasatospora</taxon>
    </lineage>
</organism>
<name>A0ABW6GUM2_9ACTN</name>
<dbReference type="PRINTS" id="PR00775">
    <property type="entry name" value="HEATSHOCK90"/>
</dbReference>
<sequence>MEQSHTHNSVTGGRAEVVVQVGTAGEVHIHQGAPPTTGAGAGAWAGAGAGADAWVRLVRDSSVWGHVPAARSTAHHRQHAAAVAAEAAALRDRLTRRTAEDPWYEPEFAGRFVRQVEWLLGEPGGPNGGPPGGPTALDLYPAEAAVLVLVPLLQQVHYLRRVELHLDARPGELDPAPCADRTRSAYRAFLGGADQLVQRARRRPDTARDVGWWLFHRWLTQHREFADSGSTAALLAELGPSVGELGDALKPGRLLPLLHGLRRGPEIGNPEYLGTLPHDDGVRSGPGPQQIRDQRAALLLSLAHTLALPSTALPPIVAEHLATPHPVDLTELKSCLDNATWGGPRDLPVLRAEGRHEAVVEALREYAARADEQLHAIRRAVHERNAPVPALPTRLSADRVTAAADVFTSHARFRADGHRVLGLAMGVQLYKDRDLAVRELYQNALDACRLRAARTAYLHRTRGGALPFDGRIRFTQGTDEDGRRYLDCTDNGIGMGDGELRGVFSRAGERFAEQPEFILERADWEHLDPPIPLHLNSRFGIGVLSYFMLADEIRVTTTRMSREGTLGPALEVAICGPEHLFRIVNTGRHRAEPGTRVRLYLRKELGAGWSVVEVLQRLLGIAEFTTVAEDGERSEEWRPWVLRAWEHRSGSEQLGLDAHGLLLHAPGPVDDGQVVWCERGGGILVDGLVTRPAIRQGVLGRTPSGLTGAVVNLRGANAPATMSVDRTTVLDDLSPTLGKLLAGAVPALLEEYGPLPDIDWLSRVAHTNAQVADLVTDHLSAAGRQLHSADLTFGTPQTGWFPWDRRLVARRPASGTPTGYAPDHVYLWRLLAHRPPEALRLLAAELPDLFRFPVRVHAAVPSDQGLLTGRSANRWSEFEVEFPQLANYAATSGLPFEALARRYVELGVAKVDLRSWQPETALAEPQLPLHLGAQVVHPSLTEPVPATFLFLLSQNGGGTVGEVSGRLRALRYHVPEEAVRLAVAAQDDPLLRSGPRSLLPSDRPVPPGYLVQAARAAGLPLRIAQERLESYGLRVQAAGRLAGLPDRDVALLSVNVDGRAPWRDQDRPLSPLALLHAAEKTGRTPAELAVRFGELGFRVPSDLPADAAPEDLLAFADPGEARLWGPHYSWFFGVHHDLPTLRKRLRVLPKYGLLPGLRVPRQFSALDRELLGGNSPLDWTGLEVGRPVPFCRVLLAARGLDETPGAVTQRLTSLGIPVTHDRLPTGLTTATALRVLRRANTYDEKISPDELDHPLQHLVETALDNDCTLRTLVGWLNGLGIPVADPAETIRAALARVPRLPDGA</sequence>
<dbReference type="GO" id="GO:0005524">
    <property type="term" value="F:ATP binding"/>
    <property type="evidence" value="ECO:0007669"/>
    <property type="project" value="UniProtKB-KW"/>
</dbReference>
<protein>
    <submittedName>
        <fullName evidence="3">ATP-binding protein</fullName>
    </submittedName>
</protein>
<keyword evidence="3" id="KW-0067">ATP-binding</keyword>
<dbReference type="SUPFAM" id="SSF55874">
    <property type="entry name" value="ATPase domain of HSP90 chaperone/DNA topoisomerase II/histidine kinase"/>
    <property type="match status" value="1"/>
</dbReference>
<comment type="caution">
    <text evidence="3">The sequence shown here is derived from an EMBL/GenBank/DDBJ whole genome shotgun (WGS) entry which is preliminary data.</text>
</comment>
<evidence type="ECO:0000259" key="1">
    <source>
        <dbReference type="Pfam" id="PF24401"/>
    </source>
</evidence>
<dbReference type="Proteomes" id="UP001599542">
    <property type="component" value="Unassembled WGS sequence"/>
</dbReference>
<proteinExistence type="predicted"/>
<dbReference type="InterPro" id="IPR056507">
    <property type="entry name" value="wHTH-HSP90_Na-assoc"/>
</dbReference>
<dbReference type="Gene3D" id="3.30.565.10">
    <property type="entry name" value="Histidine kinase-like ATPase, C-terminal domain"/>
    <property type="match status" value="1"/>
</dbReference>
<reference evidence="3 4" key="1">
    <citation type="submission" date="2024-09" db="EMBL/GenBank/DDBJ databases">
        <title>The Natural Products Discovery Center: Release of the First 8490 Sequenced Strains for Exploring Actinobacteria Biosynthetic Diversity.</title>
        <authorList>
            <person name="Kalkreuter E."/>
            <person name="Kautsar S.A."/>
            <person name="Yang D."/>
            <person name="Bader C.D."/>
            <person name="Teijaro C.N."/>
            <person name="Fluegel L."/>
            <person name="Davis C.M."/>
            <person name="Simpson J.R."/>
            <person name="Lauterbach L."/>
            <person name="Steele A.D."/>
            <person name="Gui C."/>
            <person name="Meng S."/>
            <person name="Li G."/>
            <person name="Viehrig K."/>
            <person name="Ye F."/>
            <person name="Su P."/>
            <person name="Kiefer A.F."/>
            <person name="Nichols A."/>
            <person name="Cepeda A.J."/>
            <person name="Yan W."/>
            <person name="Fan B."/>
            <person name="Jiang Y."/>
            <person name="Adhikari A."/>
            <person name="Zheng C.-J."/>
            <person name="Schuster L."/>
            <person name="Cowan T.M."/>
            <person name="Smanski M.J."/>
            <person name="Chevrette M.G."/>
            <person name="De Carvalho L.P.S."/>
            <person name="Shen B."/>
        </authorList>
    </citation>
    <scope>NUCLEOTIDE SEQUENCE [LARGE SCALE GENOMIC DNA]</scope>
    <source>
        <strain evidence="3 4">NPDC058753</strain>
    </source>
</reference>
<evidence type="ECO:0000259" key="2">
    <source>
        <dbReference type="Pfam" id="PF24410"/>
    </source>
</evidence>
<dbReference type="InterPro" id="IPR056506">
    <property type="entry name" value="iHD-CE"/>
</dbReference>
<dbReference type="Pfam" id="PF24401">
    <property type="entry name" value="iHD-CE"/>
    <property type="match status" value="1"/>
</dbReference>
<dbReference type="EMBL" id="JBHYPX010000087">
    <property type="protein sequence ID" value="MFE1356390.1"/>
    <property type="molecule type" value="Genomic_DNA"/>
</dbReference>
<dbReference type="Pfam" id="PF24410">
    <property type="entry name" value="wHTH-HSP90_Na-assoc"/>
    <property type="match status" value="2"/>
</dbReference>
<evidence type="ECO:0000313" key="4">
    <source>
        <dbReference type="Proteomes" id="UP001599542"/>
    </source>
</evidence>
<dbReference type="RefSeq" id="WP_380331170.1">
    <property type="nucleotide sequence ID" value="NZ_JBHYPW010000076.1"/>
</dbReference>
<keyword evidence="3" id="KW-0547">Nucleotide-binding</keyword>
<gene>
    <name evidence="3" type="ORF">ACFW6T_30875</name>
</gene>
<evidence type="ECO:0000313" key="3">
    <source>
        <dbReference type="EMBL" id="MFE1356390.1"/>
    </source>
</evidence>
<feature type="domain" description="wHTH-Hsp90 Na associated" evidence="2">
    <location>
        <begin position="1168"/>
        <end position="1215"/>
    </location>
</feature>
<dbReference type="InterPro" id="IPR020575">
    <property type="entry name" value="Hsp90_N"/>
</dbReference>